<accession>W9RPE9</accession>
<sequence>MKALIDMRKMRSSTQPSEGSKAGLTQQAPFLVREIDRTSSIQDSLSGTGSQIISFYAVREGLVPWDWLFLEKLKSIRNLGGSIRMGCWFGRDGSNREAKEMNHTGEREQASSKHFFQISHRVGITTSVALRYRSPQSHPGLALLSQSLRCHSNHFQLQDYDQNLIGICYLTCSNILYQSKEDIRTHPPR</sequence>
<evidence type="ECO:0000313" key="3">
    <source>
        <dbReference type="Proteomes" id="UP000030645"/>
    </source>
</evidence>
<protein>
    <submittedName>
        <fullName evidence="2">Uncharacterized protein</fullName>
    </submittedName>
</protein>
<feature type="region of interest" description="Disordered" evidence="1">
    <location>
        <begin position="1"/>
        <end position="24"/>
    </location>
</feature>
<feature type="compositionally biased region" description="Polar residues" evidence="1">
    <location>
        <begin position="12"/>
        <end position="24"/>
    </location>
</feature>
<reference evidence="3" key="1">
    <citation type="submission" date="2013-01" db="EMBL/GenBank/DDBJ databases">
        <title>Draft Genome Sequence of a Mulberry Tree, Morus notabilis C.K. Schneid.</title>
        <authorList>
            <person name="He N."/>
            <person name="Zhao S."/>
        </authorList>
    </citation>
    <scope>NUCLEOTIDE SEQUENCE</scope>
</reference>
<proteinExistence type="predicted"/>
<dbReference type="Proteomes" id="UP000030645">
    <property type="component" value="Unassembled WGS sequence"/>
</dbReference>
<dbReference type="AlphaFoldDB" id="W9RPE9"/>
<evidence type="ECO:0000313" key="2">
    <source>
        <dbReference type="EMBL" id="EXB85455.1"/>
    </source>
</evidence>
<evidence type="ECO:0000256" key="1">
    <source>
        <dbReference type="SAM" id="MobiDB-lite"/>
    </source>
</evidence>
<name>W9RPE9_9ROSA</name>
<organism evidence="2 3">
    <name type="scientific">Morus notabilis</name>
    <dbReference type="NCBI Taxonomy" id="981085"/>
    <lineage>
        <taxon>Eukaryota</taxon>
        <taxon>Viridiplantae</taxon>
        <taxon>Streptophyta</taxon>
        <taxon>Embryophyta</taxon>
        <taxon>Tracheophyta</taxon>
        <taxon>Spermatophyta</taxon>
        <taxon>Magnoliopsida</taxon>
        <taxon>eudicotyledons</taxon>
        <taxon>Gunneridae</taxon>
        <taxon>Pentapetalae</taxon>
        <taxon>rosids</taxon>
        <taxon>fabids</taxon>
        <taxon>Rosales</taxon>
        <taxon>Moraceae</taxon>
        <taxon>Moreae</taxon>
        <taxon>Morus</taxon>
    </lineage>
</organism>
<keyword evidence="3" id="KW-1185">Reference proteome</keyword>
<dbReference type="EMBL" id="KE344903">
    <property type="protein sequence ID" value="EXB85455.1"/>
    <property type="molecule type" value="Genomic_DNA"/>
</dbReference>
<gene>
    <name evidence="2" type="ORF">L484_023688</name>
</gene>